<name>A0A0F9KF13_9ZZZZ</name>
<dbReference type="EMBL" id="LAZR01013704">
    <property type="protein sequence ID" value="KKM20738.1"/>
    <property type="molecule type" value="Genomic_DNA"/>
</dbReference>
<accession>A0A0F9KF13</accession>
<reference evidence="1" key="1">
    <citation type="journal article" date="2015" name="Nature">
        <title>Complex archaea that bridge the gap between prokaryotes and eukaryotes.</title>
        <authorList>
            <person name="Spang A."/>
            <person name="Saw J.H."/>
            <person name="Jorgensen S.L."/>
            <person name="Zaremba-Niedzwiedzka K."/>
            <person name="Martijn J."/>
            <person name="Lind A.E."/>
            <person name="van Eijk R."/>
            <person name="Schleper C."/>
            <person name="Guy L."/>
            <person name="Ettema T.J."/>
        </authorList>
    </citation>
    <scope>NUCLEOTIDE SEQUENCE</scope>
</reference>
<organism evidence="1">
    <name type="scientific">marine sediment metagenome</name>
    <dbReference type="NCBI Taxonomy" id="412755"/>
    <lineage>
        <taxon>unclassified sequences</taxon>
        <taxon>metagenomes</taxon>
        <taxon>ecological metagenomes</taxon>
    </lineage>
</organism>
<protein>
    <submittedName>
        <fullName evidence="1">Uncharacterized protein</fullName>
    </submittedName>
</protein>
<sequence>MTGHTQEKWTFNELAGDDSRGMGYVNDGSEDIAHVGVMGYSTQQNLKLAHLIAAAPETAAERDRLKTLNEELLTLMAATDIQYRGCEYPSTCGEEWTCTPCRFRAAIAKAQPEKVPA</sequence>
<proteinExistence type="predicted"/>
<evidence type="ECO:0000313" key="1">
    <source>
        <dbReference type="EMBL" id="KKM20738.1"/>
    </source>
</evidence>
<dbReference type="AlphaFoldDB" id="A0A0F9KF13"/>
<gene>
    <name evidence="1" type="ORF">LCGC14_1642420</name>
</gene>
<comment type="caution">
    <text evidence="1">The sequence shown here is derived from an EMBL/GenBank/DDBJ whole genome shotgun (WGS) entry which is preliminary data.</text>
</comment>